<keyword evidence="4" id="KW-1185">Reference proteome</keyword>
<evidence type="ECO:0000256" key="2">
    <source>
        <dbReference type="SAM" id="SignalP"/>
    </source>
</evidence>
<dbReference type="InterPro" id="IPR006059">
    <property type="entry name" value="SBP"/>
</dbReference>
<protein>
    <submittedName>
        <fullName evidence="3">Extracellular solute-binding protein</fullName>
    </submittedName>
</protein>
<sequence>MRTTKPLHLVAGVAAVGLALTACSAPNANEPAAPAASDASEVPDTPSEPVDLNILDVGGVLKLAQGAIETFADENPDVISSVTFETGGAPDVVGTLKPQVDTGNLSIDIVLTGNDALSAGIAEDLWVPMIEDFGDRLSNQENYIQPAADMQELAQGYGVLLSWTPGGPLLSHNPSAIPAADVPTTPQELLDWAKANPGKFGYARPANSGPGRTWLQGLPYMLGDTDPKDPENGWDNTWAYLKELGQYINNYPTGTGQVITNMSDGSWSLTPITMGWDIEPRADGRAPNTLEVTEFDDYTWISDSHFAAVPKGLSADKMSAITLLLQDLLTPEQNAKFYDNGYHYPGPSIEGATLDKAPQETQDVIAEFGRDWYDEAIESQDIQTQLDATAIVTAFDIWDREVGAGKFEG</sequence>
<dbReference type="PROSITE" id="PS51257">
    <property type="entry name" value="PROKAR_LIPOPROTEIN"/>
    <property type="match status" value="1"/>
</dbReference>
<feature type="signal peptide" evidence="2">
    <location>
        <begin position="1"/>
        <end position="24"/>
    </location>
</feature>
<name>A0A7Y0QGB9_CELFI</name>
<dbReference type="EMBL" id="JABCJJ010000001">
    <property type="protein sequence ID" value="NMR18734.1"/>
    <property type="molecule type" value="Genomic_DNA"/>
</dbReference>
<proteinExistence type="predicted"/>
<dbReference type="Gene3D" id="3.40.190.10">
    <property type="entry name" value="Periplasmic binding protein-like II"/>
    <property type="match status" value="2"/>
</dbReference>
<dbReference type="SUPFAM" id="SSF53850">
    <property type="entry name" value="Periplasmic binding protein-like II"/>
    <property type="match status" value="1"/>
</dbReference>
<dbReference type="PANTHER" id="PTHR42779">
    <property type="entry name" value="PROTEIN YNJB"/>
    <property type="match status" value="1"/>
</dbReference>
<organism evidence="3 4">
    <name type="scientific">Cellulomonas fimi</name>
    <dbReference type="NCBI Taxonomy" id="1708"/>
    <lineage>
        <taxon>Bacteria</taxon>
        <taxon>Bacillati</taxon>
        <taxon>Actinomycetota</taxon>
        <taxon>Actinomycetes</taxon>
        <taxon>Micrococcales</taxon>
        <taxon>Cellulomonadaceae</taxon>
        <taxon>Cellulomonas</taxon>
    </lineage>
</organism>
<comment type="caution">
    <text evidence="3">The sequence shown here is derived from an EMBL/GenBank/DDBJ whole genome shotgun (WGS) entry which is preliminary data.</text>
</comment>
<dbReference type="Proteomes" id="UP000562124">
    <property type="component" value="Unassembled WGS sequence"/>
</dbReference>
<evidence type="ECO:0000256" key="1">
    <source>
        <dbReference type="SAM" id="MobiDB-lite"/>
    </source>
</evidence>
<evidence type="ECO:0000313" key="4">
    <source>
        <dbReference type="Proteomes" id="UP000562124"/>
    </source>
</evidence>
<dbReference type="AlphaFoldDB" id="A0A7Y0QGB9"/>
<dbReference type="Pfam" id="PF13416">
    <property type="entry name" value="SBP_bac_8"/>
    <property type="match status" value="1"/>
</dbReference>
<reference evidence="3 4" key="1">
    <citation type="submission" date="2020-04" db="EMBL/GenBank/DDBJ databases">
        <title>Sequencing and Assembly of C. fimi.</title>
        <authorList>
            <person name="Ramsey A.R."/>
        </authorList>
    </citation>
    <scope>NUCLEOTIDE SEQUENCE [LARGE SCALE GENOMIC DNA]</scope>
    <source>
        <strain evidence="3 4">SB</strain>
    </source>
</reference>
<dbReference type="RefSeq" id="WP_169322660.1">
    <property type="nucleotide sequence ID" value="NZ_JABCJJ010000001.1"/>
</dbReference>
<keyword evidence="2" id="KW-0732">Signal</keyword>
<accession>A0A7Y0QGB9</accession>
<feature type="compositionally biased region" description="Low complexity" evidence="1">
    <location>
        <begin position="28"/>
        <end position="44"/>
    </location>
</feature>
<feature type="region of interest" description="Disordered" evidence="1">
    <location>
        <begin position="28"/>
        <end position="47"/>
    </location>
</feature>
<gene>
    <name evidence="3" type="ORF">HIR71_00585</name>
</gene>
<feature type="chain" id="PRO_5039114917" evidence="2">
    <location>
        <begin position="25"/>
        <end position="409"/>
    </location>
</feature>
<evidence type="ECO:0000313" key="3">
    <source>
        <dbReference type="EMBL" id="NMR18734.1"/>
    </source>
</evidence>
<dbReference type="PANTHER" id="PTHR42779:SF1">
    <property type="entry name" value="PROTEIN YNJB"/>
    <property type="match status" value="1"/>
</dbReference>